<comment type="caution">
    <text evidence="1">The sequence shown here is derived from an EMBL/GenBank/DDBJ whole genome shotgun (WGS) entry which is preliminary data.</text>
</comment>
<reference evidence="1 2" key="1">
    <citation type="submission" date="2018-09" db="EMBL/GenBank/DDBJ databases">
        <title>Genomic investigation of the strawberry pathogen Phytophthora fragariae indicates pathogenicity is determined by transcriptional variation in three key races.</title>
        <authorList>
            <person name="Adams T.M."/>
            <person name="Armitage A.D."/>
            <person name="Sobczyk M.K."/>
            <person name="Bates H.J."/>
            <person name="Dunwell J.M."/>
            <person name="Nellist C.F."/>
            <person name="Harrison R.J."/>
        </authorList>
    </citation>
    <scope>NUCLEOTIDE SEQUENCE [LARGE SCALE GENOMIC DNA]</scope>
    <source>
        <strain evidence="1 2">SCRP324</strain>
    </source>
</reference>
<dbReference type="Proteomes" id="UP000435112">
    <property type="component" value="Unassembled WGS sequence"/>
</dbReference>
<name>A0A6A3LLE9_9STRA</name>
<organism evidence="1 2">
    <name type="scientific">Phytophthora rubi</name>
    <dbReference type="NCBI Taxonomy" id="129364"/>
    <lineage>
        <taxon>Eukaryota</taxon>
        <taxon>Sar</taxon>
        <taxon>Stramenopiles</taxon>
        <taxon>Oomycota</taxon>
        <taxon>Peronosporomycetes</taxon>
        <taxon>Peronosporales</taxon>
        <taxon>Peronosporaceae</taxon>
        <taxon>Phytophthora</taxon>
    </lineage>
</organism>
<protein>
    <submittedName>
        <fullName evidence="1">Uncharacterized protein</fullName>
    </submittedName>
</protein>
<evidence type="ECO:0000313" key="2">
    <source>
        <dbReference type="Proteomes" id="UP000435112"/>
    </source>
</evidence>
<evidence type="ECO:0000313" key="1">
    <source>
        <dbReference type="EMBL" id="KAE9018807.1"/>
    </source>
</evidence>
<gene>
    <name evidence="1" type="ORF">PR002_g12991</name>
</gene>
<dbReference type="AlphaFoldDB" id="A0A6A3LLE9"/>
<accession>A0A6A3LLE9</accession>
<proteinExistence type="predicted"/>
<dbReference type="OrthoDB" id="121853at2759"/>
<sequence>MEAASTTEEPPDTANTSPSQLVAASELISAGIALTKRLRKHYTIKKKRAVLQAIKGKTEREAAGEHLRVRRERENPFSRAPERPETVPFSGELITFMKDARRDSEVLTAKTMACYVRDQYPEWLESYMVGKKDAATGYESLLRLLRRFAYRHGFVQRTPSGLKEKLSDFVELRDEFAEMFKAMYIGDETSTVFNTDGTGIYFDMLPSKMLSEKGKPASITAEQKHC</sequence>
<dbReference type="EMBL" id="QXFU01000841">
    <property type="protein sequence ID" value="KAE9018807.1"/>
    <property type="molecule type" value="Genomic_DNA"/>
</dbReference>